<feature type="compositionally biased region" description="Low complexity" evidence="1">
    <location>
        <begin position="99"/>
        <end position="115"/>
    </location>
</feature>
<dbReference type="SMART" id="SM00355">
    <property type="entry name" value="ZnF_C2H2"/>
    <property type="match status" value="2"/>
</dbReference>
<feature type="compositionally biased region" description="Polar residues" evidence="1">
    <location>
        <begin position="19"/>
        <end position="32"/>
    </location>
</feature>
<dbReference type="Gene3D" id="3.30.160.60">
    <property type="entry name" value="Classic Zinc Finger"/>
    <property type="match status" value="1"/>
</dbReference>
<evidence type="ECO:0000256" key="1">
    <source>
        <dbReference type="SAM" id="MobiDB-lite"/>
    </source>
</evidence>
<accession>A0AAJ0CYU5</accession>
<dbReference type="Proteomes" id="UP001251528">
    <property type="component" value="Unassembled WGS sequence"/>
</dbReference>
<dbReference type="AlphaFoldDB" id="A0AAJ0CYU5"/>
<evidence type="ECO:0000313" key="3">
    <source>
        <dbReference type="EMBL" id="KAK2608802.1"/>
    </source>
</evidence>
<feature type="compositionally biased region" description="Polar residues" evidence="1">
    <location>
        <begin position="448"/>
        <end position="457"/>
    </location>
</feature>
<comment type="caution">
    <text evidence="3">The sequence shown here is derived from an EMBL/GenBank/DDBJ whole genome shotgun (WGS) entry which is preliminary data.</text>
</comment>
<feature type="region of interest" description="Disordered" evidence="1">
    <location>
        <begin position="1"/>
        <end position="129"/>
    </location>
</feature>
<feature type="region of interest" description="Disordered" evidence="1">
    <location>
        <begin position="420"/>
        <end position="464"/>
    </location>
</feature>
<name>A0AAJ0CYU5_9HYPO</name>
<feature type="domain" description="C2H2-type" evidence="2">
    <location>
        <begin position="353"/>
        <end position="379"/>
    </location>
</feature>
<dbReference type="InterPro" id="IPR059009">
    <property type="entry name" value="Znf_C2H2_17_1st"/>
</dbReference>
<protein>
    <recommendedName>
        <fullName evidence="2">C2H2-type domain-containing protein</fullName>
    </recommendedName>
</protein>
<keyword evidence="4" id="KW-1185">Reference proteome</keyword>
<reference evidence="3" key="1">
    <citation type="submission" date="2023-06" db="EMBL/GenBank/DDBJ databases">
        <title>Conoideocrella luteorostrata (Hypocreales: Clavicipitaceae), a potential biocontrol fungus for elongate hemlock scale in United States Christmas tree production areas.</title>
        <authorList>
            <person name="Barrett H."/>
            <person name="Lovett B."/>
            <person name="Macias A.M."/>
            <person name="Stajich J.E."/>
            <person name="Kasson M.T."/>
        </authorList>
    </citation>
    <scope>NUCLEOTIDE SEQUENCE</scope>
    <source>
        <strain evidence="3">ARSEF 14590</strain>
    </source>
</reference>
<sequence length="542" mass="59285">MASNANGIFAYPKREPSSDMMNGSSWQSTGDGPQNFPEYQDNGSSHSGDAEDYLFTSGHTTPRGSRLEHTQSMDSVWTTPRITSQSSSMAQVMSRADSSRSSGSSLSQSSQMSRGNADAFRNAPPSATAPGTMAGMDSCLLVAADAGAVPPQMYWVDVGLNMNIANATGGFAVSEAGGPMHMAPEHMHLGSESVLPDNSSPGSWDCFSSSISRTSSPATIDDVWLPSALTPNSPEIAGDSPRYVDQTFNVIPEQLSYTCDSISAERKVSYMSDTSKPAIKLEDDLGIHDIFASRRHGSDGESSARDHALYKNATTAHDGLFHCPWEGQASCNHRPEKLKCNYDKFVDSHLKPYRCKAESCEGARFSSTACLLRHEREAHGLHGHGEKPFLCIYDGCERAISGNGFPRQWNLRDHMKRVHNDHGSFADSPPSTRSGQPTKGRKRKTETAESQSSTTRKATLKSMPVADSKRIHPKPLLDQWLDQRREVEEIVRSLNKPSDARNLQQIDNMQKRLTSMANMTKELSAVATNILPNINRRTYSTG</sequence>
<organism evidence="3 4">
    <name type="scientific">Conoideocrella luteorostrata</name>
    <dbReference type="NCBI Taxonomy" id="1105319"/>
    <lineage>
        <taxon>Eukaryota</taxon>
        <taxon>Fungi</taxon>
        <taxon>Dikarya</taxon>
        <taxon>Ascomycota</taxon>
        <taxon>Pezizomycotina</taxon>
        <taxon>Sordariomycetes</taxon>
        <taxon>Hypocreomycetidae</taxon>
        <taxon>Hypocreales</taxon>
        <taxon>Clavicipitaceae</taxon>
        <taxon>Conoideocrella</taxon>
    </lineage>
</organism>
<dbReference type="Pfam" id="PF26177">
    <property type="entry name" value="zf_C2H2_17_1st"/>
    <property type="match status" value="1"/>
</dbReference>
<feature type="domain" description="C2H2-type" evidence="2">
    <location>
        <begin position="389"/>
        <end position="419"/>
    </location>
</feature>
<evidence type="ECO:0000259" key="2">
    <source>
        <dbReference type="SMART" id="SM00355"/>
    </source>
</evidence>
<evidence type="ECO:0000313" key="4">
    <source>
        <dbReference type="Proteomes" id="UP001251528"/>
    </source>
</evidence>
<gene>
    <name evidence="3" type="ORF">QQS21_002659</name>
</gene>
<dbReference type="Pfam" id="PF26176">
    <property type="entry name" value="zf_C2H2_17_2"/>
    <property type="match status" value="1"/>
</dbReference>
<dbReference type="EMBL" id="JASWJB010000032">
    <property type="protein sequence ID" value="KAK2608802.1"/>
    <property type="molecule type" value="Genomic_DNA"/>
</dbReference>
<feature type="compositionally biased region" description="Polar residues" evidence="1">
    <location>
        <begin position="72"/>
        <end position="91"/>
    </location>
</feature>
<dbReference type="InterPro" id="IPR013087">
    <property type="entry name" value="Znf_C2H2_type"/>
</dbReference>
<proteinExistence type="predicted"/>
<dbReference type="InterPro" id="IPR059095">
    <property type="entry name" value="Znf_C2H2_17_2nd"/>
</dbReference>